<evidence type="ECO:0000256" key="13">
    <source>
        <dbReference type="PROSITE-ProRule" id="PRU00289"/>
    </source>
</evidence>
<dbReference type="Proteomes" id="UP000032049">
    <property type="component" value="Unassembled WGS sequence"/>
</dbReference>
<keyword evidence="12" id="KW-0131">Cell cycle</keyword>
<evidence type="ECO:0000256" key="2">
    <source>
        <dbReference type="ARBA" id="ARBA00006474"/>
    </source>
</evidence>
<evidence type="ECO:0000256" key="1">
    <source>
        <dbReference type="ARBA" id="ARBA00004651"/>
    </source>
</evidence>
<dbReference type="RefSeq" id="WP_041885249.1">
    <property type="nucleotide sequence ID" value="NZ_CP157278.1"/>
</dbReference>
<accession>A0A0D0GH05</accession>
<keyword evidence="10" id="KW-0238">DNA-binding</keyword>
<evidence type="ECO:0000313" key="18">
    <source>
        <dbReference type="Proteomes" id="UP000032049"/>
    </source>
</evidence>
<gene>
    <name evidence="17" type="ORF">TH53_21125</name>
</gene>
<feature type="transmembrane region" description="Helical" evidence="15">
    <location>
        <begin position="198"/>
        <end position="224"/>
    </location>
</feature>
<dbReference type="SUPFAM" id="SSF46785">
    <property type="entry name" value="Winged helix' DNA-binding domain"/>
    <property type="match status" value="1"/>
</dbReference>
<feature type="region of interest" description="Disordered" evidence="14">
    <location>
        <begin position="252"/>
        <end position="277"/>
    </location>
</feature>
<dbReference type="AlphaFoldDB" id="A0A0D0GH05"/>
<feature type="transmembrane region" description="Helical" evidence="15">
    <location>
        <begin position="47"/>
        <end position="71"/>
    </location>
</feature>
<protein>
    <submittedName>
        <fullName evidence="17">Cell division protein FtsK</fullName>
    </submittedName>
</protein>
<evidence type="ECO:0000259" key="16">
    <source>
        <dbReference type="PROSITE" id="PS50901"/>
    </source>
</evidence>
<keyword evidence="18" id="KW-1185">Reference proteome</keyword>
<evidence type="ECO:0000313" key="17">
    <source>
        <dbReference type="EMBL" id="KIO75355.1"/>
    </source>
</evidence>
<evidence type="ECO:0000256" key="11">
    <source>
        <dbReference type="ARBA" id="ARBA00023136"/>
    </source>
</evidence>
<keyword evidence="8 13" id="KW-0067">ATP-binding</keyword>
<comment type="caution">
    <text evidence="17">The sequence shown here is derived from an EMBL/GenBank/DDBJ whole genome shotgun (WGS) entry which is preliminary data.</text>
</comment>
<dbReference type="PANTHER" id="PTHR22683">
    <property type="entry name" value="SPORULATION PROTEIN RELATED"/>
    <property type="match status" value="1"/>
</dbReference>
<evidence type="ECO:0000256" key="10">
    <source>
        <dbReference type="ARBA" id="ARBA00023125"/>
    </source>
</evidence>
<feature type="transmembrane region" description="Helical" evidence="15">
    <location>
        <begin position="125"/>
        <end position="145"/>
    </location>
</feature>
<dbReference type="InterPro" id="IPR018541">
    <property type="entry name" value="Ftsk_gamma"/>
</dbReference>
<sequence length="877" mass="98827">MSLRGNQFKSNSFKNEYGEKSGSKASSKEPRLRFERMPSLNFQDERVLKIAGLFFLILSVYFLVAFTSYLFTWQEDYSYVIDANGGWSNLFKTMEELQQHNIPVVVQNWLGKFGALLSHQFIYEWFGVASFLFVFVFFVIGYRLLFKVKIFALEKTLGYSLFSLLFLSLTFGFLHSFFLDSPHYLEGEIGYWANKLLVAQIGVTGVGGLIAFLGLTILIIAYNIDFKFPERVRKVEEEEEIITETGNSFSGFNSASERVSPAQAERPSPVAAQENERRADQVEFTLNDRLASERKKEQQNITLTPNRFEEKEEEEPEVIVPKSPVLNVMNAPIILSPTVEPIKELIFEEVKPVPQLTIEKTEEEKKSDELIEQFGNYDPTLELSSYVYPNLELLENYGSNKISVNADELEANKNKIVETLNHYNIEIDKIKATIGPTVTLYEIIPAPGIRISKIKNLEDDIALSLAALGIRIIAPMPGKGTIGIEVPNLHPEMVSMRSILSTEKFQKTDMDLPIALGKTISNEVYIADLAKMPHLLVAGATGQGKSVGINAILVSLLYKKHPSQLKFVLVDPKKVELTLFNKIERHFLAKLPGEADAIITDTKKVIHTLNSLCIEMDQRYDLLKDAMVRNLKEYNDKFIKRKLNPNNSHRFLPYIVLIVDEFADLMMTAGKEVETPIARLAQLARAVGIHLVLATQRPSVNIITGTIKANFPARLAFRVLSKIDSRTILDSGGADQLIGRGDMLLSTGNDLIRLQCAFVDTPEVDRISEFIGNQRGYAEAYQLPEYLDEAAESAKSDFDPDDRDAMFEDAARLIVMHQQGSTSLIQRKLKLGYNRAGRIIDQLEASGVVGPFEGSKAREVLLPDEYALEQFLNNLKK</sequence>
<evidence type="ECO:0000256" key="9">
    <source>
        <dbReference type="ARBA" id="ARBA00022989"/>
    </source>
</evidence>
<dbReference type="InterPro" id="IPR036388">
    <property type="entry name" value="WH-like_DNA-bd_sf"/>
</dbReference>
<dbReference type="GO" id="GO:0003677">
    <property type="term" value="F:DNA binding"/>
    <property type="evidence" value="ECO:0007669"/>
    <property type="project" value="UniProtKB-KW"/>
</dbReference>
<feature type="compositionally biased region" description="Polar residues" evidence="14">
    <location>
        <begin position="1"/>
        <end position="14"/>
    </location>
</feature>
<feature type="domain" description="FtsK" evidence="16">
    <location>
        <begin position="521"/>
        <end position="726"/>
    </location>
</feature>
<dbReference type="GO" id="GO:0005886">
    <property type="term" value="C:plasma membrane"/>
    <property type="evidence" value="ECO:0007669"/>
    <property type="project" value="UniProtKB-SubCell"/>
</dbReference>
<keyword evidence="5 15" id="KW-0812">Transmembrane</keyword>
<dbReference type="SMART" id="SM00843">
    <property type="entry name" value="Ftsk_gamma"/>
    <property type="match status" value="1"/>
</dbReference>
<dbReference type="Gene3D" id="3.40.50.300">
    <property type="entry name" value="P-loop containing nucleotide triphosphate hydrolases"/>
    <property type="match status" value="1"/>
</dbReference>
<keyword evidence="7" id="KW-0159">Chromosome partition</keyword>
<evidence type="ECO:0000256" key="12">
    <source>
        <dbReference type="ARBA" id="ARBA00023306"/>
    </source>
</evidence>
<keyword evidence="9 15" id="KW-1133">Transmembrane helix</keyword>
<evidence type="ECO:0000256" key="3">
    <source>
        <dbReference type="ARBA" id="ARBA00022475"/>
    </source>
</evidence>
<dbReference type="PROSITE" id="PS50901">
    <property type="entry name" value="FTSK"/>
    <property type="match status" value="1"/>
</dbReference>
<keyword evidence="4 17" id="KW-0132">Cell division</keyword>
<comment type="subcellular location">
    <subcellularLocation>
        <location evidence="1">Cell membrane</location>
        <topology evidence="1">Multi-pass membrane protein</topology>
    </subcellularLocation>
</comment>
<dbReference type="CDD" id="cd01127">
    <property type="entry name" value="TrwB_TraG_TraD_VirD4"/>
    <property type="match status" value="1"/>
</dbReference>
<keyword evidence="6 13" id="KW-0547">Nucleotide-binding</keyword>
<keyword evidence="11 15" id="KW-0472">Membrane</keyword>
<dbReference type="InterPro" id="IPR036390">
    <property type="entry name" value="WH_DNA-bd_sf"/>
</dbReference>
<dbReference type="GO" id="GO:0005524">
    <property type="term" value="F:ATP binding"/>
    <property type="evidence" value="ECO:0007669"/>
    <property type="project" value="UniProtKB-UniRule"/>
</dbReference>
<evidence type="ECO:0000256" key="14">
    <source>
        <dbReference type="SAM" id="MobiDB-lite"/>
    </source>
</evidence>
<comment type="similarity">
    <text evidence="2">Belongs to the FtsK/SpoIIIE/SftA family.</text>
</comment>
<dbReference type="PANTHER" id="PTHR22683:SF41">
    <property type="entry name" value="DNA TRANSLOCASE FTSK"/>
    <property type="match status" value="1"/>
</dbReference>
<dbReference type="EMBL" id="JXRA01000104">
    <property type="protein sequence ID" value="KIO75355.1"/>
    <property type="molecule type" value="Genomic_DNA"/>
</dbReference>
<feature type="binding site" evidence="13">
    <location>
        <begin position="539"/>
        <end position="546"/>
    </location>
    <ligand>
        <name>ATP</name>
        <dbReference type="ChEBI" id="CHEBI:30616"/>
    </ligand>
</feature>
<dbReference type="Pfam" id="PF13491">
    <property type="entry name" value="FtsK_4TM"/>
    <property type="match status" value="1"/>
</dbReference>
<dbReference type="InterPro" id="IPR050206">
    <property type="entry name" value="FtsK/SpoIIIE/SftA"/>
</dbReference>
<dbReference type="Gene3D" id="1.10.10.10">
    <property type="entry name" value="Winged helix-like DNA-binding domain superfamily/Winged helix DNA-binding domain"/>
    <property type="match status" value="1"/>
</dbReference>
<dbReference type="Pfam" id="PF01580">
    <property type="entry name" value="FtsK_SpoIIIE"/>
    <property type="match status" value="1"/>
</dbReference>
<dbReference type="SUPFAM" id="SSF52540">
    <property type="entry name" value="P-loop containing nucleoside triphosphate hydrolases"/>
    <property type="match status" value="1"/>
</dbReference>
<dbReference type="InterPro" id="IPR041027">
    <property type="entry name" value="FtsK_alpha"/>
</dbReference>
<evidence type="ECO:0000256" key="8">
    <source>
        <dbReference type="ARBA" id="ARBA00022840"/>
    </source>
</evidence>
<dbReference type="OrthoDB" id="9807790at2"/>
<dbReference type="Pfam" id="PF09397">
    <property type="entry name" value="FtsK_gamma"/>
    <property type="match status" value="1"/>
</dbReference>
<dbReference type="GO" id="GO:0007059">
    <property type="term" value="P:chromosome segregation"/>
    <property type="evidence" value="ECO:0007669"/>
    <property type="project" value="UniProtKB-KW"/>
</dbReference>
<dbReference type="InterPro" id="IPR027417">
    <property type="entry name" value="P-loop_NTPase"/>
</dbReference>
<dbReference type="STRING" id="1503925.TH53_21125"/>
<keyword evidence="3" id="KW-1003">Cell membrane</keyword>
<name>A0A0D0GH05_9SPHI</name>
<evidence type="ECO:0000256" key="4">
    <source>
        <dbReference type="ARBA" id="ARBA00022618"/>
    </source>
</evidence>
<evidence type="ECO:0000256" key="6">
    <source>
        <dbReference type="ARBA" id="ARBA00022741"/>
    </source>
</evidence>
<proteinExistence type="inferred from homology"/>
<dbReference type="InterPro" id="IPR002543">
    <property type="entry name" value="FtsK_dom"/>
</dbReference>
<reference evidence="17 18" key="1">
    <citation type="submission" date="2015-01" db="EMBL/GenBank/DDBJ databases">
        <title>Draft genome sequence of Pedobacter sp. NL19 isolated from sludge of an effluent treatment pond in an abandoned uranium mine.</title>
        <authorList>
            <person name="Santos T."/>
            <person name="Caetano T."/>
            <person name="Covas C."/>
            <person name="Cruz A."/>
            <person name="Mendo S."/>
        </authorList>
    </citation>
    <scope>NUCLEOTIDE SEQUENCE [LARGE SCALE GENOMIC DNA]</scope>
    <source>
        <strain evidence="17 18">NL19</strain>
    </source>
</reference>
<feature type="region of interest" description="Disordered" evidence="14">
    <location>
        <begin position="1"/>
        <end position="30"/>
    </location>
</feature>
<evidence type="ECO:0000256" key="7">
    <source>
        <dbReference type="ARBA" id="ARBA00022829"/>
    </source>
</evidence>
<dbReference type="InterPro" id="IPR025199">
    <property type="entry name" value="FtsK_4TM"/>
</dbReference>
<evidence type="ECO:0000256" key="5">
    <source>
        <dbReference type="ARBA" id="ARBA00022692"/>
    </source>
</evidence>
<organism evidence="17 18">
    <name type="scientific">Pedobacter lusitanus</name>
    <dbReference type="NCBI Taxonomy" id="1503925"/>
    <lineage>
        <taxon>Bacteria</taxon>
        <taxon>Pseudomonadati</taxon>
        <taxon>Bacteroidota</taxon>
        <taxon>Sphingobacteriia</taxon>
        <taxon>Sphingobacteriales</taxon>
        <taxon>Sphingobacteriaceae</taxon>
        <taxon>Pedobacter</taxon>
    </lineage>
</organism>
<dbReference type="GO" id="GO:0051301">
    <property type="term" value="P:cell division"/>
    <property type="evidence" value="ECO:0007669"/>
    <property type="project" value="UniProtKB-KW"/>
</dbReference>
<feature type="compositionally biased region" description="Basic and acidic residues" evidence="14">
    <location>
        <begin position="16"/>
        <end position="30"/>
    </location>
</feature>
<evidence type="ECO:0000256" key="15">
    <source>
        <dbReference type="SAM" id="Phobius"/>
    </source>
</evidence>
<dbReference type="Gene3D" id="3.30.980.40">
    <property type="match status" value="1"/>
</dbReference>
<dbReference type="Pfam" id="PF17854">
    <property type="entry name" value="FtsK_alpha"/>
    <property type="match status" value="1"/>
</dbReference>
<feature type="transmembrane region" description="Helical" evidence="15">
    <location>
        <begin position="157"/>
        <end position="178"/>
    </location>
</feature>